<evidence type="ECO:0000256" key="12">
    <source>
        <dbReference type="RuleBase" id="RU003465"/>
    </source>
</evidence>
<dbReference type="InterPro" id="IPR036457">
    <property type="entry name" value="PPM-type-like_dom_sf"/>
</dbReference>
<evidence type="ECO:0000256" key="10">
    <source>
        <dbReference type="ARBA" id="ARBA00047761"/>
    </source>
</evidence>
<evidence type="ECO:0000256" key="9">
    <source>
        <dbReference type="ARBA" id="ARBA00023211"/>
    </source>
</evidence>
<dbReference type="SMART" id="SM00332">
    <property type="entry name" value="PP2Cc"/>
    <property type="match status" value="1"/>
</dbReference>
<dbReference type="VEuPathDB" id="FungiDB:AeMF1_018985"/>
<comment type="caution">
    <text evidence="14">The sequence shown here is derived from an EMBL/GenBank/DDBJ whole genome shotgun (WGS) entry which is preliminary data.</text>
</comment>
<reference evidence="14 15" key="1">
    <citation type="submission" date="2019-07" db="EMBL/GenBank/DDBJ databases">
        <title>Genomics analysis of Aphanomyces spp. identifies a new class of oomycete effector associated with host adaptation.</title>
        <authorList>
            <person name="Gaulin E."/>
        </authorList>
    </citation>
    <scope>NUCLEOTIDE SEQUENCE [LARGE SCALE GENOMIC DNA]</scope>
    <source>
        <strain evidence="14 15">ATCC 201684</strain>
    </source>
</reference>
<evidence type="ECO:0000256" key="1">
    <source>
        <dbReference type="ARBA" id="ARBA00001936"/>
    </source>
</evidence>
<evidence type="ECO:0000256" key="11">
    <source>
        <dbReference type="ARBA" id="ARBA00048336"/>
    </source>
</evidence>
<evidence type="ECO:0000256" key="7">
    <source>
        <dbReference type="ARBA" id="ARBA00022842"/>
    </source>
</evidence>
<evidence type="ECO:0000256" key="4">
    <source>
        <dbReference type="ARBA" id="ARBA00013081"/>
    </source>
</evidence>
<feature type="domain" description="PPM-type phosphatase" evidence="13">
    <location>
        <begin position="64"/>
        <end position="330"/>
    </location>
</feature>
<dbReference type="PROSITE" id="PS51746">
    <property type="entry name" value="PPM_2"/>
    <property type="match status" value="1"/>
</dbReference>
<sequence length="331" mass="36215">MGSTRTETGETATAAVPTDVKQQSGSFFSRLSESLSCLKNNDGRDVVVADDRASLLAHVHLVDYAGAATQNKAFREKMEDMCVLEPAYVLTPNETGAYFAVFDGHGGSTCSEYAAKHLHVRLNELLNQADRDRKPTELLGNIELIECLAEAYATIDRELEDLFDEATPCGSTAVTCVLRQLNGRLFYYIANVGDSRAILFNGSEPKRLTVDHVVSNESEYKRIMDKNGLIFKNRVAGVSKVTRALGQCSEKQFITGSPHMSVGEVVKDSQAFMVLVSDGISDVLDDAVLCAFIQQRRQNGSSAKDICADVLNEAKTMGSTDNMSILLLLWH</sequence>
<comment type="catalytic activity">
    <reaction evidence="11">
        <text>O-phospho-L-threonyl-[protein] + H2O = L-threonyl-[protein] + phosphate</text>
        <dbReference type="Rhea" id="RHEA:47004"/>
        <dbReference type="Rhea" id="RHEA-COMP:11060"/>
        <dbReference type="Rhea" id="RHEA-COMP:11605"/>
        <dbReference type="ChEBI" id="CHEBI:15377"/>
        <dbReference type="ChEBI" id="CHEBI:30013"/>
        <dbReference type="ChEBI" id="CHEBI:43474"/>
        <dbReference type="ChEBI" id="CHEBI:61977"/>
        <dbReference type="EC" id="3.1.3.16"/>
    </reaction>
</comment>
<dbReference type="EMBL" id="VJMJ01000028">
    <property type="protein sequence ID" value="KAF0742370.1"/>
    <property type="molecule type" value="Genomic_DNA"/>
</dbReference>
<dbReference type="PANTHER" id="PTHR13832:SF803">
    <property type="entry name" value="PROTEIN PHOSPHATASE 1G"/>
    <property type="match status" value="1"/>
</dbReference>
<dbReference type="Gene3D" id="3.60.40.10">
    <property type="entry name" value="PPM-type phosphatase domain"/>
    <property type="match status" value="1"/>
</dbReference>
<dbReference type="Proteomes" id="UP000481153">
    <property type="component" value="Unassembled WGS sequence"/>
</dbReference>
<keyword evidence="8 12" id="KW-0904">Protein phosphatase</keyword>
<evidence type="ECO:0000313" key="15">
    <source>
        <dbReference type="Proteomes" id="UP000481153"/>
    </source>
</evidence>
<evidence type="ECO:0000256" key="6">
    <source>
        <dbReference type="ARBA" id="ARBA00022801"/>
    </source>
</evidence>
<evidence type="ECO:0000259" key="13">
    <source>
        <dbReference type="PROSITE" id="PS51746"/>
    </source>
</evidence>
<protein>
    <recommendedName>
        <fullName evidence="4">protein-serine/threonine phosphatase</fullName>
        <ecNumber evidence="4">3.1.3.16</ecNumber>
    </recommendedName>
</protein>
<evidence type="ECO:0000256" key="2">
    <source>
        <dbReference type="ARBA" id="ARBA00004170"/>
    </source>
</evidence>
<dbReference type="InterPro" id="IPR015655">
    <property type="entry name" value="PP2C"/>
</dbReference>
<dbReference type="PANTHER" id="PTHR13832">
    <property type="entry name" value="PROTEIN PHOSPHATASE 2C"/>
    <property type="match status" value="1"/>
</dbReference>
<evidence type="ECO:0000313" key="14">
    <source>
        <dbReference type="EMBL" id="KAF0742370.1"/>
    </source>
</evidence>
<comment type="catalytic activity">
    <reaction evidence="10">
        <text>O-phospho-L-seryl-[protein] + H2O = L-seryl-[protein] + phosphate</text>
        <dbReference type="Rhea" id="RHEA:20629"/>
        <dbReference type="Rhea" id="RHEA-COMP:9863"/>
        <dbReference type="Rhea" id="RHEA-COMP:11604"/>
        <dbReference type="ChEBI" id="CHEBI:15377"/>
        <dbReference type="ChEBI" id="CHEBI:29999"/>
        <dbReference type="ChEBI" id="CHEBI:43474"/>
        <dbReference type="ChEBI" id="CHEBI:83421"/>
        <dbReference type="EC" id="3.1.3.16"/>
    </reaction>
</comment>
<evidence type="ECO:0000256" key="8">
    <source>
        <dbReference type="ARBA" id="ARBA00022912"/>
    </source>
</evidence>
<comment type="similarity">
    <text evidence="3 12">Belongs to the PP2C family.</text>
</comment>
<dbReference type="SUPFAM" id="SSF81606">
    <property type="entry name" value="PP2C-like"/>
    <property type="match status" value="1"/>
</dbReference>
<keyword evidence="15" id="KW-1185">Reference proteome</keyword>
<dbReference type="InterPro" id="IPR001932">
    <property type="entry name" value="PPM-type_phosphatase-like_dom"/>
</dbReference>
<keyword evidence="7" id="KW-0460">Magnesium</keyword>
<dbReference type="PROSITE" id="PS01032">
    <property type="entry name" value="PPM_1"/>
    <property type="match status" value="1"/>
</dbReference>
<dbReference type="GO" id="GO:0046872">
    <property type="term" value="F:metal ion binding"/>
    <property type="evidence" value="ECO:0007669"/>
    <property type="project" value="UniProtKB-KW"/>
</dbReference>
<dbReference type="GO" id="GO:0004722">
    <property type="term" value="F:protein serine/threonine phosphatase activity"/>
    <property type="evidence" value="ECO:0007669"/>
    <property type="project" value="UniProtKB-EC"/>
</dbReference>
<dbReference type="InterPro" id="IPR000222">
    <property type="entry name" value="PP2C_BS"/>
</dbReference>
<evidence type="ECO:0000256" key="3">
    <source>
        <dbReference type="ARBA" id="ARBA00006702"/>
    </source>
</evidence>
<keyword evidence="9" id="KW-0464">Manganese</keyword>
<dbReference type="EC" id="3.1.3.16" evidence="4"/>
<evidence type="ECO:0000256" key="5">
    <source>
        <dbReference type="ARBA" id="ARBA00022723"/>
    </source>
</evidence>
<dbReference type="CDD" id="cd00143">
    <property type="entry name" value="PP2Cc"/>
    <property type="match status" value="1"/>
</dbReference>
<dbReference type="Pfam" id="PF00481">
    <property type="entry name" value="PP2C"/>
    <property type="match status" value="1"/>
</dbReference>
<keyword evidence="6 12" id="KW-0378">Hydrolase</keyword>
<organism evidence="14 15">
    <name type="scientific">Aphanomyces euteiches</name>
    <dbReference type="NCBI Taxonomy" id="100861"/>
    <lineage>
        <taxon>Eukaryota</taxon>
        <taxon>Sar</taxon>
        <taxon>Stramenopiles</taxon>
        <taxon>Oomycota</taxon>
        <taxon>Saprolegniomycetes</taxon>
        <taxon>Saprolegniales</taxon>
        <taxon>Verrucalvaceae</taxon>
        <taxon>Aphanomyces</taxon>
    </lineage>
</organism>
<comment type="subcellular location">
    <subcellularLocation>
        <location evidence="2">Membrane</location>
        <topology evidence="2">Peripheral membrane protein</topology>
    </subcellularLocation>
</comment>
<dbReference type="AlphaFoldDB" id="A0A6G0XPP8"/>
<dbReference type="GO" id="GO:0016020">
    <property type="term" value="C:membrane"/>
    <property type="evidence" value="ECO:0007669"/>
    <property type="project" value="UniProtKB-SubCell"/>
</dbReference>
<comment type="cofactor">
    <cofactor evidence="1">
        <name>Mn(2+)</name>
        <dbReference type="ChEBI" id="CHEBI:29035"/>
    </cofactor>
</comment>
<gene>
    <name evidence="14" type="ORF">Ae201684_002644</name>
</gene>
<keyword evidence="5" id="KW-0479">Metal-binding</keyword>
<name>A0A6G0XPP8_9STRA</name>
<accession>A0A6G0XPP8</accession>
<proteinExistence type="inferred from homology"/>